<keyword evidence="8" id="KW-0460">Magnesium</keyword>
<comment type="subunit">
    <text evidence="8">The RNAP catalytic core consists of 2 alpha, 1 beta, 1 beta' and 1 omega subunit. When a sigma factor is associated with the core the holoenzyme is formed, which can initiate transcription.</text>
</comment>
<dbReference type="InterPro" id="IPR007066">
    <property type="entry name" value="RNA_pol_Rpb1_3"/>
</dbReference>
<dbReference type="InterPro" id="IPR045867">
    <property type="entry name" value="DNA-dir_RpoC_beta_prime"/>
</dbReference>
<dbReference type="InterPro" id="IPR012754">
    <property type="entry name" value="DNA-dir_RpoC_beta_prime_bact"/>
</dbReference>
<evidence type="ECO:0000256" key="9">
    <source>
        <dbReference type="RuleBase" id="RU004279"/>
    </source>
</evidence>
<feature type="binding site" evidence="8">
    <location>
        <position position="866"/>
    </location>
    <ligand>
        <name>Zn(2+)</name>
        <dbReference type="ChEBI" id="CHEBI:29105"/>
        <label>2</label>
    </ligand>
</feature>
<evidence type="ECO:0000256" key="7">
    <source>
        <dbReference type="ARBA" id="ARBA00048552"/>
    </source>
</evidence>
<dbReference type="Gene3D" id="1.10.40.90">
    <property type="match status" value="1"/>
</dbReference>
<name>A0A7V3ZJH3_DICTH</name>
<dbReference type="GO" id="GO:0000287">
    <property type="term" value="F:magnesium ion binding"/>
    <property type="evidence" value="ECO:0007669"/>
    <property type="project" value="UniProtKB-UniRule"/>
</dbReference>
<evidence type="ECO:0000256" key="5">
    <source>
        <dbReference type="ARBA" id="ARBA00022833"/>
    </source>
</evidence>
<dbReference type="NCBIfam" id="TIGR02386">
    <property type="entry name" value="rpoC_TIGR"/>
    <property type="match status" value="1"/>
</dbReference>
<dbReference type="InterPro" id="IPR038120">
    <property type="entry name" value="Rpb1_funnel_sf"/>
</dbReference>
<keyword evidence="6 8" id="KW-0804">Transcription</keyword>
<dbReference type="GO" id="GO:0000428">
    <property type="term" value="C:DNA-directed RNA polymerase complex"/>
    <property type="evidence" value="ECO:0007669"/>
    <property type="project" value="UniProtKB-KW"/>
</dbReference>
<comment type="caution">
    <text evidence="11">The sequence shown here is derived from an EMBL/GenBank/DDBJ whole genome shotgun (WGS) entry which is preliminary data.</text>
</comment>
<reference evidence="11" key="1">
    <citation type="journal article" date="2020" name="mSystems">
        <title>Genome- and Community-Level Interaction Insights into Carbon Utilization and Element Cycling Functions of Hydrothermarchaeota in Hydrothermal Sediment.</title>
        <authorList>
            <person name="Zhou Z."/>
            <person name="Liu Y."/>
            <person name="Xu W."/>
            <person name="Pan J."/>
            <person name="Luo Z.H."/>
            <person name="Li M."/>
        </authorList>
    </citation>
    <scope>NUCLEOTIDE SEQUENCE [LARGE SCALE GENOMIC DNA]</scope>
    <source>
        <strain evidence="11">SpSt-70</strain>
    </source>
</reference>
<dbReference type="GO" id="GO:0003899">
    <property type="term" value="F:DNA-directed RNA polymerase activity"/>
    <property type="evidence" value="ECO:0007669"/>
    <property type="project" value="UniProtKB-UniRule"/>
</dbReference>
<dbReference type="Gene3D" id="4.10.860.120">
    <property type="entry name" value="RNA polymerase II, clamp domain"/>
    <property type="match status" value="1"/>
</dbReference>
<proteinExistence type="inferred from homology"/>
<evidence type="ECO:0000313" key="11">
    <source>
        <dbReference type="EMBL" id="HGK24136.1"/>
    </source>
</evidence>
<dbReference type="Gene3D" id="1.10.274.100">
    <property type="entry name" value="RNA polymerase Rpb1, domain 3"/>
    <property type="match status" value="1"/>
</dbReference>
<dbReference type="InterPro" id="IPR007083">
    <property type="entry name" value="RNA_pol_Rpb1_4"/>
</dbReference>
<dbReference type="PANTHER" id="PTHR19376">
    <property type="entry name" value="DNA-DIRECTED RNA POLYMERASE"/>
    <property type="match status" value="1"/>
</dbReference>
<protein>
    <recommendedName>
        <fullName evidence="8">DNA-directed RNA polymerase subunit beta'</fullName>
        <shortName evidence="8">RNAP subunit beta'</shortName>
        <ecNumber evidence="8">2.7.7.6</ecNumber>
    </recommendedName>
    <alternativeName>
        <fullName evidence="8">RNA polymerase subunit beta'</fullName>
    </alternativeName>
    <alternativeName>
        <fullName evidence="8">Transcriptase subunit beta'</fullName>
    </alternativeName>
</protein>
<feature type="binding site" evidence="8">
    <location>
        <position position="448"/>
    </location>
    <ligand>
        <name>Mg(2+)</name>
        <dbReference type="ChEBI" id="CHEBI:18420"/>
    </ligand>
</feature>
<comment type="similarity">
    <text evidence="8 9">Belongs to the RNA polymerase beta' chain family.</text>
</comment>
<evidence type="ECO:0000256" key="8">
    <source>
        <dbReference type="HAMAP-Rule" id="MF_01322"/>
    </source>
</evidence>
<dbReference type="PANTHER" id="PTHR19376:SF54">
    <property type="entry name" value="DNA-DIRECTED RNA POLYMERASE SUBUNIT BETA"/>
    <property type="match status" value="1"/>
</dbReference>
<gene>
    <name evidence="8 11" type="primary">rpoC</name>
    <name evidence="11" type="ORF">ENU78_06875</name>
</gene>
<keyword evidence="1 8" id="KW-0240">DNA-directed RNA polymerase</keyword>
<dbReference type="CDD" id="cd01609">
    <property type="entry name" value="RNAP_beta'_N"/>
    <property type="match status" value="1"/>
</dbReference>
<dbReference type="EMBL" id="DTDV01000019">
    <property type="protein sequence ID" value="HGK24136.1"/>
    <property type="molecule type" value="Genomic_DNA"/>
</dbReference>
<evidence type="ECO:0000256" key="2">
    <source>
        <dbReference type="ARBA" id="ARBA00022679"/>
    </source>
</evidence>
<comment type="cofactor">
    <cofactor evidence="8">
        <name>Zn(2+)</name>
        <dbReference type="ChEBI" id="CHEBI:29105"/>
    </cofactor>
    <text evidence="8">Binds 2 Zn(2+) ions per subunit.</text>
</comment>
<dbReference type="InterPro" id="IPR000722">
    <property type="entry name" value="RNA_pol_asu"/>
</dbReference>
<dbReference type="InterPro" id="IPR011054">
    <property type="entry name" value="Rudment_hybrid_motif"/>
</dbReference>
<feature type="binding site" evidence="8">
    <location>
        <position position="859"/>
    </location>
    <ligand>
        <name>Zn(2+)</name>
        <dbReference type="ChEBI" id="CHEBI:29105"/>
        <label>2</label>
    </ligand>
</feature>
<keyword evidence="4 8" id="KW-0479">Metal-binding</keyword>
<feature type="binding site" evidence="8">
    <location>
        <position position="786"/>
    </location>
    <ligand>
        <name>Zn(2+)</name>
        <dbReference type="ChEBI" id="CHEBI:29105"/>
        <label>2</label>
    </ligand>
</feature>
<keyword evidence="2 8" id="KW-0808">Transferase</keyword>
<feature type="binding site" evidence="8">
    <location>
        <position position="61"/>
    </location>
    <ligand>
        <name>Zn(2+)</name>
        <dbReference type="ChEBI" id="CHEBI:29105"/>
        <label>1</label>
    </ligand>
</feature>
<dbReference type="InterPro" id="IPR012756">
    <property type="entry name" value="DNA-dir_RpoC2_beta_pp"/>
</dbReference>
<keyword evidence="3 8" id="KW-0548">Nucleotidyltransferase</keyword>
<dbReference type="HAMAP" id="MF_01322">
    <property type="entry name" value="RNApol_bact_RpoC"/>
    <property type="match status" value="1"/>
</dbReference>
<dbReference type="InterPro" id="IPR007080">
    <property type="entry name" value="RNA_pol_Rpb1_1"/>
</dbReference>
<feature type="domain" description="RNA polymerase N-terminal" evidence="10">
    <location>
        <begin position="223"/>
        <end position="502"/>
    </location>
</feature>
<dbReference type="Pfam" id="PF04997">
    <property type="entry name" value="RNA_pol_Rpb1_1"/>
    <property type="match status" value="1"/>
</dbReference>
<keyword evidence="5 8" id="KW-0862">Zinc</keyword>
<feature type="binding site" evidence="8">
    <location>
        <position position="59"/>
    </location>
    <ligand>
        <name>Zn(2+)</name>
        <dbReference type="ChEBI" id="CHEBI:29105"/>
        <label>1</label>
    </ligand>
</feature>
<accession>A0A7V3ZJH3</accession>
<dbReference type="Gene3D" id="1.10.132.30">
    <property type="match status" value="1"/>
</dbReference>
<dbReference type="InterPro" id="IPR044893">
    <property type="entry name" value="RNA_pol_Rpb1_clamp_domain"/>
</dbReference>
<comment type="cofactor">
    <cofactor evidence="8">
        <name>Mg(2+)</name>
        <dbReference type="ChEBI" id="CHEBI:18420"/>
    </cofactor>
    <text evidence="8">Binds 1 Mg(2+) ion per subunit.</text>
</comment>
<dbReference type="GO" id="GO:0006351">
    <property type="term" value="P:DNA-templated transcription"/>
    <property type="evidence" value="ECO:0007669"/>
    <property type="project" value="UniProtKB-UniRule"/>
</dbReference>
<dbReference type="EC" id="2.7.7.6" evidence="8"/>
<feature type="binding site" evidence="8">
    <location>
        <position position="450"/>
    </location>
    <ligand>
        <name>Mg(2+)</name>
        <dbReference type="ChEBI" id="CHEBI:18420"/>
    </ligand>
</feature>
<dbReference type="Pfam" id="PF00623">
    <property type="entry name" value="RNA_pol_Rpb1_2"/>
    <property type="match status" value="1"/>
</dbReference>
<feature type="binding site" evidence="8">
    <location>
        <position position="452"/>
    </location>
    <ligand>
        <name>Mg(2+)</name>
        <dbReference type="ChEBI" id="CHEBI:18420"/>
    </ligand>
</feature>
<evidence type="ECO:0000256" key="1">
    <source>
        <dbReference type="ARBA" id="ARBA00022478"/>
    </source>
</evidence>
<dbReference type="GO" id="GO:0003677">
    <property type="term" value="F:DNA binding"/>
    <property type="evidence" value="ECO:0007669"/>
    <property type="project" value="UniProtKB-UniRule"/>
</dbReference>
<dbReference type="GO" id="GO:0008270">
    <property type="term" value="F:zinc ion binding"/>
    <property type="evidence" value="ECO:0007669"/>
    <property type="project" value="UniProtKB-UniRule"/>
</dbReference>
<dbReference type="Pfam" id="PF04983">
    <property type="entry name" value="RNA_pol_Rpb1_3"/>
    <property type="match status" value="1"/>
</dbReference>
<feature type="binding site" evidence="8">
    <location>
        <position position="869"/>
    </location>
    <ligand>
        <name>Zn(2+)</name>
        <dbReference type="ChEBI" id="CHEBI:29105"/>
        <label>2</label>
    </ligand>
</feature>
<dbReference type="Gene3D" id="1.10.1790.20">
    <property type="match status" value="1"/>
</dbReference>
<dbReference type="Gene3D" id="2.40.50.100">
    <property type="match status" value="2"/>
</dbReference>
<dbReference type="NCBIfam" id="TIGR02388">
    <property type="entry name" value="rpoC2_cyan"/>
    <property type="match status" value="1"/>
</dbReference>
<feature type="binding site" evidence="8">
    <location>
        <position position="74"/>
    </location>
    <ligand>
        <name>Zn(2+)</name>
        <dbReference type="ChEBI" id="CHEBI:29105"/>
        <label>1</label>
    </ligand>
</feature>
<dbReference type="InterPro" id="IPR007081">
    <property type="entry name" value="RNA_pol_Rpb1_5"/>
</dbReference>
<dbReference type="SMART" id="SM00663">
    <property type="entry name" value="RPOLA_N"/>
    <property type="match status" value="1"/>
</dbReference>
<dbReference type="SUPFAM" id="SSF64484">
    <property type="entry name" value="beta and beta-prime subunits of DNA dependent RNA-polymerase"/>
    <property type="match status" value="1"/>
</dbReference>
<comment type="catalytic activity">
    <reaction evidence="7 8 9">
        <text>RNA(n) + a ribonucleoside 5'-triphosphate = RNA(n+1) + diphosphate</text>
        <dbReference type="Rhea" id="RHEA:21248"/>
        <dbReference type="Rhea" id="RHEA-COMP:14527"/>
        <dbReference type="Rhea" id="RHEA-COMP:17342"/>
        <dbReference type="ChEBI" id="CHEBI:33019"/>
        <dbReference type="ChEBI" id="CHEBI:61557"/>
        <dbReference type="ChEBI" id="CHEBI:140395"/>
        <dbReference type="EC" id="2.7.7.6"/>
    </reaction>
</comment>
<dbReference type="Pfam" id="PF04998">
    <property type="entry name" value="RNA_pol_Rpb1_5"/>
    <property type="match status" value="1"/>
</dbReference>
<dbReference type="InterPro" id="IPR042102">
    <property type="entry name" value="RNA_pol_Rpb1_3_sf"/>
</dbReference>
<feature type="binding site" evidence="8">
    <location>
        <position position="77"/>
    </location>
    <ligand>
        <name>Zn(2+)</name>
        <dbReference type="ChEBI" id="CHEBI:29105"/>
        <label>1</label>
    </ligand>
</feature>
<organism evidence="11">
    <name type="scientific">Dictyoglomus thermophilum</name>
    <dbReference type="NCBI Taxonomy" id="14"/>
    <lineage>
        <taxon>Bacteria</taxon>
        <taxon>Pseudomonadati</taxon>
        <taxon>Dictyoglomota</taxon>
        <taxon>Dictyoglomia</taxon>
        <taxon>Dictyoglomales</taxon>
        <taxon>Dictyoglomaceae</taxon>
        <taxon>Dictyoglomus</taxon>
    </lineage>
</organism>
<dbReference type="SUPFAM" id="SSF51246">
    <property type="entry name" value="Rudiment single hybrid motif"/>
    <property type="match status" value="1"/>
</dbReference>
<dbReference type="Gene3D" id="2.40.40.20">
    <property type="match status" value="1"/>
</dbReference>
<evidence type="ECO:0000256" key="3">
    <source>
        <dbReference type="ARBA" id="ARBA00022695"/>
    </source>
</evidence>
<dbReference type="CDD" id="cd02655">
    <property type="entry name" value="RNAP_beta'_C"/>
    <property type="match status" value="1"/>
</dbReference>
<comment type="function">
    <text evidence="8 9">DNA-dependent RNA polymerase catalyzes the transcription of DNA into RNA using the four ribonucleoside triphosphates as substrates.</text>
</comment>
<dbReference type="Gene3D" id="1.10.150.390">
    <property type="match status" value="1"/>
</dbReference>
<sequence>MKIKDFDKLVFGLASPEDILSWSYGEVKKPETINYRTFKPERDGLFCEKIFGPVKDYECHCGKYKGQRYEGITCDRCGVTVTKSSVRRERMGHIKLAVPVVHIWYFKNVPNYIGLLLNISSKQLEEVIYYHSYIVLDPGDTPLQKMQVLTEEEYEKAYSDFGDGFKVGMGAEAIKRLLKELDLEELSFDLKKQIEEIQGQKRAKLIKRLEIVESFRLSGNKPEWMVLEVLPVIPPDLRPMVQLEGGKFATSDLNDLYRRVINRNNRLAKLLEINAPEIIVRNEKRMLQEAVDALIDNGRRGKPVTNASGRALRSLSDILEGKQGRFRQNLLGKRVDFSGRAVIVVGPELKLHQCGLPKKMALELFKPFVINKLIEHGYATNVKNARKKIERETSEVWDVLDEIIKEKLVLLNRAPTLHRVSIQAFEPKLIDGNAIQLHPLVCPPYNADFDGDQMAVHVPLSIEAQAEARILMLSANNLISPAHGKPLTLPTQDVVLGLYYLTLMVPGREVEDKRFATPEEVLLALENKKVDLHSKVYVHKKGMEETYNISLPDQPAFIETTPGRLILNEIVPEKLRYYNVTLNRREVRKIVEKCFEVYGWSKTAEFLDELKRLGFEYATKAGVSFSIVDIEIPKEAKEKVIKKAEEESTLLQKAVESGLYSEEERYHRAIEIWTKATEEVKDIMLANFDILNSVYMMAFSGARGNVDQVRQLAAMRGLMADPSGQIMDIPIKSSFYEGLTVSEHFISSYGARKGVVDTALRTSDSGYLTRRLVDVAQSLVIREEDCGTDDGIYVEALEDEGKIVLSLKDRIIGRFAAEDVYNDKGELIIAKNEYIDVEKAKLVEKFGIKRVKIRSPMTCKSEKGICQKCYGEDLATHRLVNIGEAVGVIAAQSIGEPGTQLTMRTFHTGGVALTSLNYQNIQFRVTGKVDFVDLKFRDRFEVLGKREKMVVGRNGKVVVKGDGQEEEIIIPPGAIISIEPGSDVTKGMSLGYIDPNLRYITSPYSGKVVRVEKVLENRSKRFNLVNVRYNRDINKYELSFNEETYTVFCSVVLLDQSGNEHRIELPEGATFLFRIGDLIDEGDLIAEYSRETMKIQSCEDGKVVNILERNGEIIDKIVATGEAVVVVRNNDGKEIEYRIPRGLKLHVNVGDHVEFGTILAYFPSYQQRTAKTEDIVQGLPRVEELFEARRPKGKSIIAGVSGIVRITRTKSGEKIIIEGEDGSKDEHILPPNAQLLVKEGDYVTVGQELTKGYRNPAEILANEGLAAVQRYIVDEVQKVYLKQGAEINDKHIEVIVRQMTNRVRIEDPGDSNFLFGQLVNKVTFEKVKQKLEEEGKRPPVAREVVLGITKAALTTESVISAASFQETTRVLAEAAVKGKEDYLEGLKENVIIGRLIPAGTGLFKRIVPQKRTAKKVEVLEDGGEVEINS</sequence>
<dbReference type="InterPro" id="IPR006592">
    <property type="entry name" value="RNA_pol_N"/>
</dbReference>
<dbReference type="Pfam" id="PF05000">
    <property type="entry name" value="RNA_pol_Rpb1_4"/>
    <property type="match status" value="1"/>
</dbReference>
<evidence type="ECO:0000259" key="10">
    <source>
        <dbReference type="SMART" id="SM00663"/>
    </source>
</evidence>
<evidence type="ECO:0000256" key="6">
    <source>
        <dbReference type="ARBA" id="ARBA00023163"/>
    </source>
</evidence>
<evidence type="ECO:0000256" key="4">
    <source>
        <dbReference type="ARBA" id="ARBA00022723"/>
    </source>
</evidence>